<dbReference type="PANTHER" id="PTHR31645:SF3">
    <property type="entry name" value="OLIGOPEPTIDE TRANSPORTER"/>
    <property type="match status" value="1"/>
</dbReference>
<evidence type="ECO:0008006" key="10">
    <source>
        <dbReference type="Google" id="ProtNLM"/>
    </source>
</evidence>
<dbReference type="Proteomes" id="UP001600888">
    <property type="component" value="Unassembled WGS sequence"/>
</dbReference>
<keyword evidence="6 7" id="KW-0472">Membrane</keyword>
<evidence type="ECO:0000313" key="8">
    <source>
        <dbReference type="EMBL" id="KAL2285691.1"/>
    </source>
</evidence>
<name>A0ABR4ETB5_9PEZI</name>
<evidence type="ECO:0000256" key="5">
    <source>
        <dbReference type="ARBA" id="ARBA00022989"/>
    </source>
</evidence>
<evidence type="ECO:0000256" key="1">
    <source>
        <dbReference type="ARBA" id="ARBA00004141"/>
    </source>
</evidence>
<gene>
    <name evidence="8" type="ORF">FJTKL_07701</name>
</gene>
<feature type="transmembrane region" description="Helical" evidence="7">
    <location>
        <begin position="457"/>
        <end position="480"/>
    </location>
</feature>
<comment type="subcellular location">
    <subcellularLocation>
        <location evidence="1">Membrane</location>
        <topology evidence="1">Multi-pass membrane protein</topology>
    </subcellularLocation>
</comment>
<evidence type="ECO:0000256" key="2">
    <source>
        <dbReference type="ARBA" id="ARBA00008807"/>
    </source>
</evidence>
<keyword evidence="5 7" id="KW-1133">Transmembrane helix</keyword>
<evidence type="ECO:0000313" key="9">
    <source>
        <dbReference type="Proteomes" id="UP001600888"/>
    </source>
</evidence>
<feature type="transmembrane region" description="Helical" evidence="7">
    <location>
        <begin position="537"/>
        <end position="562"/>
    </location>
</feature>
<keyword evidence="3" id="KW-0813">Transport</keyword>
<dbReference type="InterPro" id="IPR045035">
    <property type="entry name" value="YSL-like"/>
</dbReference>
<feature type="transmembrane region" description="Helical" evidence="7">
    <location>
        <begin position="249"/>
        <end position="276"/>
    </location>
</feature>
<sequence>MDLFKPLPPLEGSTVEKELNPLTIRSVVLGLVFGSLVSSSNVYLGLKTGFVFSANMFGAIFGFGVARFLSQTLGHVPVLGNRGVFGPSENNMIQATASGADGLSGFFVAAVPAMYRLSLLSDPEGANPVLRDFGKLTLLTLVCATFGLCWAVPFRKFFIVHVARELNLLFPSVAFTIRSMHGLVTGAADANRKLKGLAYSFMGAFSLRVASNYAIGLLWDWHIFTWFYIWGNYNNWAINIENWGWYIDWTPAFIGSGLLVGLNVGISYFLGSVLAWRVIEPLIIRYGVYEGRATHPGDEKRGNMVSFLSLSDMDQPGNIPSPRNGVTDINPTTAAAKASQLVFGGVTSAQGLPSEKALSANIIAGAMAAGAADISNTIISNYRTGFLLKTPLKPQFWAQAAGAIVSVFLAPGIFMLFVQAYPCVIQKDADRCAFTASSVAACAQAVTMRNVPIPRSFAIFARVTGFVAVVQVILKSRFLVDDHTRPDGRGWYRYRKWLPNWVPIGMAFVLPATHYSTATLIGALTSCFWAKKSPWSHGMYCYAVAAGFIAGEGLGGVVQAVLEISGVSGSRYGTSIGCPGDDCY</sequence>
<evidence type="ECO:0000256" key="3">
    <source>
        <dbReference type="ARBA" id="ARBA00022448"/>
    </source>
</evidence>
<evidence type="ECO:0000256" key="6">
    <source>
        <dbReference type="ARBA" id="ARBA00023136"/>
    </source>
</evidence>
<feature type="transmembrane region" description="Helical" evidence="7">
    <location>
        <begin position="50"/>
        <end position="69"/>
    </location>
</feature>
<keyword evidence="4 7" id="KW-0812">Transmembrane</keyword>
<feature type="transmembrane region" description="Helical" evidence="7">
    <location>
        <begin position="501"/>
        <end position="525"/>
    </location>
</feature>
<organism evidence="8 9">
    <name type="scientific">Diaporthe vaccinii</name>
    <dbReference type="NCBI Taxonomy" id="105482"/>
    <lineage>
        <taxon>Eukaryota</taxon>
        <taxon>Fungi</taxon>
        <taxon>Dikarya</taxon>
        <taxon>Ascomycota</taxon>
        <taxon>Pezizomycotina</taxon>
        <taxon>Sordariomycetes</taxon>
        <taxon>Sordariomycetidae</taxon>
        <taxon>Diaporthales</taxon>
        <taxon>Diaporthaceae</taxon>
        <taxon>Diaporthe</taxon>
        <taxon>Diaporthe eres species complex</taxon>
    </lineage>
</organism>
<feature type="transmembrane region" description="Helical" evidence="7">
    <location>
        <begin position="22"/>
        <end position="43"/>
    </location>
</feature>
<evidence type="ECO:0000256" key="4">
    <source>
        <dbReference type="ARBA" id="ARBA00022692"/>
    </source>
</evidence>
<protein>
    <recommendedName>
        <fullName evidence="10">OPT oligopeptide transporter</fullName>
    </recommendedName>
</protein>
<dbReference type="EMBL" id="JBAWTH010000029">
    <property type="protein sequence ID" value="KAL2285691.1"/>
    <property type="molecule type" value="Genomic_DNA"/>
</dbReference>
<keyword evidence="9" id="KW-1185">Reference proteome</keyword>
<proteinExistence type="inferred from homology"/>
<feature type="transmembrane region" description="Helical" evidence="7">
    <location>
        <begin position="136"/>
        <end position="154"/>
    </location>
</feature>
<accession>A0ABR4ETB5</accession>
<dbReference type="Pfam" id="PF03169">
    <property type="entry name" value="OPT"/>
    <property type="match status" value="2"/>
</dbReference>
<dbReference type="InterPro" id="IPR004813">
    <property type="entry name" value="OPT"/>
</dbReference>
<feature type="transmembrane region" description="Helical" evidence="7">
    <location>
        <begin position="396"/>
        <end position="418"/>
    </location>
</feature>
<comment type="similarity">
    <text evidence="2">Belongs to the oligopeptide OPT transporter family.</text>
</comment>
<evidence type="ECO:0000256" key="7">
    <source>
        <dbReference type="SAM" id="Phobius"/>
    </source>
</evidence>
<dbReference type="PANTHER" id="PTHR31645">
    <property type="entry name" value="OLIGOPEPTIDE TRANSPORTER YGL114W-RELATED"/>
    <property type="match status" value="1"/>
</dbReference>
<reference evidence="8 9" key="1">
    <citation type="submission" date="2024-03" db="EMBL/GenBank/DDBJ databases">
        <title>A high-quality draft genome sequence of Diaporthe vaccinii, a causative agent of upright dieback and viscid rot disease in cranberry plants.</title>
        <authorList>
            <person name="Sarrasin M."/>
            <person name="Lang B.F."/>
            <person name="Burger G."/>
        </authorList>
    </citation>
    <scope>NUCLEOTIDE SEQUENCE [LARGE SCALE GENOMIC DNA]</scope>
    <source>
        <strain evidence="8 9">IS7</strain>
    </source>
</reference>
<comment type="caution">
    <text evidence="8">The sequence shown here is derived from an EMBL/GenBank/DDBJ whole genome shotgun (WGS) entry which is preliminary data.</text>
</comment>